<evidence type="ECO:0000256" key="2">
    <source>
        <dbReference type="ARBA" id="ARBA00022475"/>
    </source>
</evidence>
<evidence type="ECO:0000313" key="13">
    <source>
        <dbReference type="Proteomes" id="UP000295304"/>
    </source>
</evidence>
<dbReference type="AlphaFoldDB" id="A0A4R3J5S0"/>
<evidence type="ECO:0000313" key="12">
    <source>
        <dbReference type="EMBL" id="TCS60614.1"/>
    </source>
</evidence>
<keyword evidence="7 9" id="KW-1133">Transmembrane helix</keyword>
<comment type="caution">
    <text evidence="12">The sequence shown here is derived from an EMBL/GenBank/DDBJ whole genome shotgun (WGS) entry which is preliminary data.</text>
</comment>
<dbReference type="RefSeq" id="WP_243644845.1">
    <property type="nucleotide sequence ID" value="NZ_CP119676.1"/>
</dbReference>
<proteinExistence type="inferred from homology"/>
<dbReference type="HAMAP" id="MF_00161">
    <property type="entry name" value="LspA"/>
    <property type="match status" value="1"/>
</dbReference>
<dbReference type="GO" id="GO:0004190">
    <property type="term" value="F:aspartic-type endopeptidase activity"/>
    <property type="evidence" value="ECO:0007669"/>
    <property type="project" value="UniProtKB-UniRule"/>
</dbReference>
<evidence type="ECO:0000256" key="9">
    <source>
        <dbReference type="HAMAP-Rule" id="MF_00161"/>
    </source>
</evidence>
<dbReference type="InterPro" id="IPR001872">
    <property type="entry name" value="Peptidase_A8"/>
</dbReference>
<dbReference type="Proteomes" id="UP000295304">
    <property type="component" value="Unassembled WGS sequence"/>
</dbReference>
<keyword evidence="2 9" id="KW-1003">Cell membrane</keyword>
<keyword evidence="8 9" id="KW-0472">Membrane</keyword>
<reference evidence="12 13" key="1">
    <citation type="submission" date="2019-03" db="EMBL/GenBank/DDBJ databases">
        <title>Genomic Encyclopedia of Type Strains, Phase IV (KMG-IV): sequencing the most valuable type-strain genomes for metagenomic binning, comparative biology and taxonomic classification.</title>
        <authorList>
            <person name="Goeker M."/>
        </authorList>
    </citation>
    <scope>NUCLEOTIDE SEQUENCE [LARGE SCALE GENOMIC DNA]</scope>
    <source>
        <strain evidence="12 13">DSM 101688</strain>
    </source>
</reference>
<feature type="active site" evidence="9">
    <location>
        <position position="120"/>
    </location>
</feature>
<dbReference type="PANTHER" id="PTHR33695">
    <property type="entry name" value="LIPOPROTEIN SIGNAL PEPTIDASE"/>
    <property type="match status" value="1"/>
</dbReference>
<keyword evidence="4 9" id="KW-0812">Transmembrane</keyword>
<evidence type="ECO:0000256" key="3">
    <source>
        <dbReference type="ARBA" id="ARBA00022670"/>
    </source>
</evidence>
<keyword evidence="6 9" id="KW-0378">Hydrolase</keyword>
<keyword evidence="3 9" id="KW-0645">Protease</keyword>
<protein>
    <recommendedName>
        <fullName evidence="9">Lipoprotein signal peptidase</fullName>
        <ecNumber evidence="9">3.4.23.36</ecNumber>
    </recommendedName>
    <alternativeName>
        <fullName evidence="9">Prolipoprotein signal peptidase</fullName>
    </alternativeName>
    <alternativeName>
        <fullName evidence="9">Signal peptidase II</fullName>
        <shortName evidence="9">SPase II</shortName>
    </alternativeName>
</protein>
<keyword evidence="5 9" id="KW-0064">Aspartyl protease</keyword>
<dbReference type="GO" id="GO:0005886">
    <property type="term" value="C:plasma membrane"/>
    <property type="evidence" value="ECO:0007669"/>
    <property type="project" value="UniProtKB-SubCell"/>
</dbReference>
<evidence type="ECO:0000256" key="1">
    <source>
        <dbReference type="ARBA" id="ARBA00006139"/>
    </source>
</evidence>
<dbReference type="GO" id="GO:0006508">
    <property type="term" value="P:proteolysis"/>
    <property type="evidence" value="ECO:0007669"/>
    <property type="project" value="UniProtKB-KW"/>
</dbReference>
<evidence type="ECO:0000256" key="10">
    <source>
        <dbReference type="RuleBase" id="RU000594"/>
    </source>
</evidence>
<dbReference type="Pfam" id="PF01252">
    <property type="entry name" value="Peptidase_A8"/>
    <property type="match status" value="1"/>
</dbReference>
<dbReference type="EMBL" id="SLZW01000010">
    <property type="protein sequence ID" value="TCS60614.1"/>
    <property type="molecule type" value="Genomic_DNA"/>
</dbReference>
<evidence type="ECO:0000256" key="7">
    <source>
        <dbReference type="ARBA" id="ARBA00022989"/>
    </source>
</evidence>
<dbReference type="PRINTS" id="PR00781">
    <property type="entry name" value="LIPOSIGPTASE"/>
</dbReference>
<dbReference type="PROSITE" id="PS00855">
    <property type="entry name" value="SPASE_II"/>
    <property type="match status" value="1"/>
</dbReference>
<accession>A0A4R3J5S0</accession>
<feature type="active site" evidence="9">
    <location>
        <position position="138"/>
    </location>
</feature>
<comment type="caution">
    <text evidence="9">Lacks conserved residue(s) required for the propagation of feature annotation.</text>
</comment>
<feature type="transmembrane region" description="Helical" evidence="9">
    <location>
        <begin position="92"/>
        <end position="110"/>
    </location>
</feature>
<comment type="pathway">
    <text evidence="9">Protein modification; lipoprotein biosynthesis (signal peptide cleavage).</text>
</comment>
<gene>
    <name evidence="9" type="primary">lspA</name>
    <name evidence="12" type="ORF">EDD55_11089</name>
</gene>
<dbReference type="EC" id="3.4.23.36" evidence="9"/>
<comment type="catalytic activity">
    <reaction evidence="9 10">
        <text>Release of signal peptides from bacterial membrane prolipoproteins. Hydrolyzes -Xaa-Yaa-Zaa-|-(S,diacylglyceryl)Cys-, in which Xaa is hydrophobic (preferably Leu), and Yaa (Ala or Ser) and Zaa (Gly or Ala) have small, neutral side chains.</text>
        <dbReference type="EC" id="3.4.23.36"/>
    </reaction>
</comment>
<dbReference type="NCBIfam" id="TIGR00077">
    <property type="entry name" value="lspA"/>
    <property type="match status" value="1"/>
</dbReference>
<evidence type="ECO:0000256" key="6">
    <source>
        <dbReference type="ARBA" id="ARBA00022801"/>
    </source>
</evidence>
<dbReference type="UniPathway" id="UPA00665"/>
<feature type="transmembrane region" description="Helical" evidence="9">
    <location>
        <begin position="130"/>
        <end position="154"/>
    </location>
</feature>
<sequence length="175" mass="18817">MNVRLGMALGVVLATLVLALDQLSKWVIVSRVMQPPRVIEVTPFFNLVMGWNRGISFGLFNSGVDWGAWVLTGVALGISGVLAIWMSRTKRVRLVVALAFVIGGAIGNAVDRVRFGAVADFLDVHFAGYHWPAFNVADSAITLGAIILVLDALFAPKETPTNNDTQGSRGPRASR</sequence>
<comment type="function">
    <text evidence="9 10">This protein specifically catalyzes the removal of signal peptides from prolipoproteins.</text>
</comment>
<comment type="subcellular location">
    <subcellularLocation>
        <location evidence="9">Cell membrane</location>
        <topology evidence="9">Multi-pass membrane protein</topology>
    </subcellularLocation>
</comment>
<name>A0A4R3J5S0_9PROT</name>
<comment type="similarity">
    <text evidence="1 9 11">Belongs to the peptidase A8 family.</text>
</comment>
<organism evidence="12 13">
    <name type="scientific">Varunaivibrio sulfuroxidans</name>
    <dbReference type="NCBI Taxonomy" id="1773489"/>
    <lineage>
        <taxon>Bacteria</taxon>
        <taxon>Pseudomonadati</taxon>
        <taxon>Pseudomonadota</taxon>
        <taxon>Alphaproteobacteria</taxon>
        <taxon>Rhodospirillales</taxon>
        <taxon>Magnetovibrionaceae</taxon>
        <taxon>Varunaivibrio</taxon>
    </lineage>
</organism>
<evidence type="ECO:0000256" key="8">
    <source>
        <dbReference type="ARBA" id="ARBA00023136"/>
    </source>
</evidence>
<feature type="transmembrane region" description="Helical" evidence="9">
    <location>
        <begin position="66"/>
        <end position="85"/>
    </location>
</feature>
<keyword evidence="13" id="KW-1185">Reference proteome</keyword>
<evidence type="ECO:0000256" key="5">
    <source>
        <dbReference type="ARBA" id="ARBA00022750"/>
    </source>
</evidence>
<evidence type="ECO:0000256" key="11">
    <source>
        <dbReference type="RuleBase" id="RU004181"/>
    </source>
</evidence>
<dbReference type="PANTHER" id="PTHR33695:SF1">
    <property type="entry name" value="LIPOPROTEIN SIGNAL PEPTIDASE"/>
    <property type="match status" value="1"/>
</dbReference>
<evidence type="ECO:0000256" key="4">
    <source>
        <dbReference type="ARBA" id="ARBA00022692"/>
    </source>
</evidence>